<dbReference type="GO" id="GO:0016625">
    <property type="term" value="F:oxidoreductase activity, acting on the aldehyde or oxo group of donors, iron-sulfur protein as acceptor"/>
    <property type="evidence" value="ECO:0007669"/>
    <property type="project" value="InterPro"/>
</dbReference>
<dbReference type="Gene3D" id="1.10.599.10">
    <property type="entry name" value="Aldehyde Ferredoxin Oxidoreductase Protein, subunit A, domain 3"/>
    <property type="match status" value="1"/>
</dbReference>
<comment type="cofactor">
    <cofactor evidence="1">
        <name>[4Fe-4S] cluster</name>
        <dbReference type="ChEBI" id="CHEBI:49883"/>
    </cofactor>
</comment>
<dbReference type="Pfam" id="PF02730">
    <property type="entry name" value="AFOR_N"/>
    <property type="match status" value="1"/>
</dbReference>
<evidence type="ECO:0000256" key="6">
    <source>
        <dbReference type="ARBA" id="ARBA00023004"/>
    </source>
</evidence>
<proteinExistence type="inferred from homology"/>
<dbReference type="InterPro" id="IPR013984">
    <property type="entry name" value="Ald_Fedxn_OxRdtase_dom2"/>
</dbReference>
<dbReference type="Pfam" id="PF01314">
    <property type="entry name" value="AFOR_C"/>
    <property type="match status" value="1"/>
</dbReference>
<reference evidence="10" key="1">
    <citation type="journal article" date="2020" name="mSystems">
        <title>Genome- and Community-Level Interaction Insights into Carbon Utilization and Element Cycling Functions of Hydrothermarchaeota in Hydrothermal Sediment.</title>
        <authorList>
            <person name="Zhou Z."/>
            <person name="Liu Y."/>
            <person name="Xu W."/>
            <person name="Pan J."/>
            <person name="Luo Z.H."/>
            <person name="Li M."/>
        </authorList>
    </citation>
    <scope>NUCLEOTIDE SEQUENCE [LARGE SCALE GENOMIC DNA]</scope>
    <source>
        <strain evidence="10">SpSt-468</strain>
    </source>
</reference>
<evidence type="ECO:0000256" key="2">
    <source>
        <dbReference type="ARBA" id="ARBA00011032"/>
    </source>
</evidence>
<sequence>MLATDLSKVLYINLTSRRCWVEEKPELFRAWIGGTGVGIRLLEKECPPGADPLGPENPIIISIGYFNGIYPLASKAIAMFKSPLNGNLGESHAGGRCAVALRMAGLGAVVIKGRSETPVYLVIDGEKVRFREASALWGMESCSTVGRIIRDIESGSGIRAIMRIGIAGERMVKYACVTTETYRHFGRLGLGAVFGSKKLKAIQISGRESFKMKDPKSYRQIYDSLFSTFKSPLMKKYHDLGTPMNVLPLNATKTLPTKNLLNEQYDGAEALSGERIAENFLGRRTACAHCPVSCIHVAALREPYENEPYFYKTKMISYDYEPIYALAAMLDIRRAEDYLRLMDKVEEVGVDAMSTGVALSWATEAMERGIIKPEDAGGLELKWGDYRAYIKAVDCIARRKYPLFDAMAEGVLFAAKKYGGDEFALAFGGNEMPGYHTGPAAYVGYITGARHSHLDGAGYSIDQKMACSGKAGSPPEVAKLLFDEESVRQVLSSLAVCYFARGAYTLDVVSKCFRPMGIEISADELANIGRAILKAKYAFKYREGFSLEKECTKLPARIFERATPLGMVKREDLIEAVMAFERLVRGD</sequence>
<dbReference type="SMART" id="SM00790">
    <property type="entry name" value="AFOR_N"/>
    <property type="match status" value="1"/>
</dbReference>
<name>A0A7C3F3M6_9CREN</name>
<evidence type="ECO:0000259" key="9">
    <source>
        <dbReference type="SMART" id="SM00790"/>
    </source>
</evidence>
<gene>
    <name evidence="10" type="ORF">ENS19_01855</name>
</gene>
<dbReference type="InterPro" id="IPR013985">
    <property type="entry name" value="Ald_Fedxn_OxRdtase_dom3"/>
</dbReference>
<comment type="caution">
    <text evidence="10">The sequence shown here is derived from an EMBL/GenBank/DDBJ whole genome shotgun (WGS) entry which is preliminary data.</text>
</comment>
<keyword evidence="6" id="KW-0408">Iron</keyword>
<evidence type="ECO:0000256" key="8">
    <source>
        <dbReference type="ARBA" id="ARBA00049934"/>
    </source>
</evidence>
<feature type="domain" description="Aldehyde ferredoxin oxidoreductase N-terminal" evidence="9">
    <location>
        <begin position="8"/>
        <end position="208"/>
    </location>
</feature>
<evidence type="ECO:0000256" key="5">
    <source>
        <dbReference type="ARBA" id="ARBA00023002"/>
    </source>
</evidence>
<dbReference type="SUPFAM" id="SSF48310">
    <property type="entry name" value="Aldehyde ferredoxin oxidoreductase, C-terminal domains"/>
    <property type="match status" value="1"/>
</dbReference>
<dbReference type="InterPro" id="IPR036503">
    <property type="entry name" value="Ald_Fedxn_OxRdtase_N_sf"/>
</dbReference>
<comment type="cofactor">
    <cofactor evidence="8">
        <name>tungstopterin</name>
        <dbReference type="ChEBI" id="CHEBI:30402"/>
    </cofactor>
</comment>
<evidence type="ECO:0000256" key="3">
    <source>
        <dbReference type="ARBA" id="ARBA00022485"/>
    </source>
</evidence>
<dbReference type="GO" id="GO:0009055">
    <property type="term" value="F:electron transfer activity"/>
    <property type="evidence" value="ECO:0007669"/>
    <property type="project" value="InterPro"/>
</dbReference>
<dbReference type="InterPro" id="IPR051919">
    <property type="entry name" value="W-dependent_AOR"/>
</dbReference>
<protein>
    <submittedName>
        <fullName evidence="10">Aldehyde:ferredoxin oxidoreductase</fullName>
    </submittedName>
</protein>
<accession>A0A7C3F3M6</accession>
<dbReference type="Gene3D" id="1.10.569.10">
    <property type="entry name" value="Aldehyde Ferredoxin Oxidoreductase Protein, subunit A, domain 2"/>
    <property type="match status" value="1"/>
</dbReference>
<evidence type="ECO:0000313" key="10">
    <source>
        <dbReference type="EMBL" id="HFK20006.1"/>
    </source>
</evidence>
<dbReference type="PANTHER" id="PTHR30038:SF8">
    <property type="entry name" value="ALDEHYDE FERREDOXIN OXIDOREDUCTASE"/>
    <property type="match status" value="1"/>
</dbReference>
<dbReference type="EMBL" id="DSTX01000002">
    <property type="protein sequence ID" value="HFK20006.1"/>
    <property type="molecule type" value="Genomic_DNA"/>
</dbReference>
<dbReference type="PANTHER" id="PTHR30038">
    <property type="entry name" value="ALDEHYDE FERREDOXIN OXIDOREDUCTASE"/>
    <property type="match status" value="1"/>
</dbReference>
<dbReference type="InterPro" id="IPR013983">
    <property type="entry name" value="Ald_Fedxn_OxRdtase_N"/>
</dbReference>
<keyword evidence="3" id="KW-0004">4Fe-4S</keyword>
<dbReference type="InterPro" id="IPR001203">
    <property type="entry name" value="OxRdtase_Ald_Fedxn_C"/>
</dbReference>
<dbReference type="SUPFAM" id="SSF56228">
    <property type="entry name" value="Aldehyde ferredoxin oxidoreductase, N-terminal domain"/>
    <property type="match status" value="1"/>
</dbReference>
<keyword evidence="4" id="KW-0479">Metal-binding</keyword>
<evidence type="ECO:0000256" key="7">
    <source>
        <dbReference type="ARBA" id="ARBA00023014"/>
    </source>
</evidence>
<evidence type="ECO:0000256" key="4">
    <source>
        <dbReference type="ARBA" id="ARBA00022723"/>
    </source>
</evidence>
<keyword evidence="5" id="KW-0560">Oxidoreductase</keyword>
<organism evidence="10">
    <name type="scientific">Candidatus Methanomethylicus mesodigestus</name>
    <dbReference type="NCBI Taxonomy" id="1867258"/>
    <lineage>
        <taxon>Archaea</taxon>
        <taxon>Thermoproteota</taxon>
        <taxon>Methanosuratincolia</taxon>
        <taxon>Candidatus Methanomethylicales</taxon>
        <taxon>Candidatus Methanomethylicaceae</taxon>
        <taxon>Candidatus Methanomethylicus</taxon>
    </lineage>
</organism>
<dbReference type="InterPro" id="IPR036021">
    <property type="entry name" value="Tungsten_al_ferr_oxy-like_C"/>
</dbReference>
<evidence type="ECO:0000256" key="1">
    <source>
        <dbReference type="ARBA" id="ARBA00001966"/>
    </source>
</evidence>
<keyword evidence="7" id="KW-0411">Iron-sulfur</keyword>
<dbReference type="Gene3D" id="3.60.9.10">
    <property type="entry name" value="Aldehyde ferredoxin oxidoreductase, N-terminal domain"/>
    <property type="match status" value="1"/>
</dbReference>
<comment type="similarity">
    <text evidence="2">Belongs to the AOR/FOR family.</text>
</comment>
<dbReference type="AlphaFoldDB" id="A0A7C3F3M6"/>
<dbReference type="GO" id="GO:0051539">
    <property type="term" value="F:4 iron, 4 sulfur cluster binding"/>
    <property type="evidence" value="ECO:0007669"/>
    <property type="project" value="UniProtKB-KW"/>
</dbReference>
<dbReference type="GO" id="GO:0046872">
    <property type="term" value="F:metal ion binding"/>
    <property type="evidence" value="ECO:0007669"/>
    <property type="project" value="UniProtKB-KW"/>
</dbReference>